<dbReference type="AlphaFoldDB" id="A0A7J7LTJ8"/>
<evidence type="ECO:0000313" key="2">
    <source>
        <dbReference type="Proteomes" id="UP000541444"/>
    </source>
</evidence>
<dbReference type="Proteomes" id="UP000541444">
    <property type="component" value="Unassembled WGS sequence"/>
</dbReference>
<keyword evidence="2" id="KW-1185">Reference proteome</keyword>
<dbReference type="EMBL" id="JACGCM010002027">
    <property type="protein sequence ID" value="KAF6145897.1"/>
    <property type="molecule type" value="Genomic_DNA"/>
</dbReference>
<name>A0A7J7LTJ8_9MAGN</name>
<dbReference type="OrthoDB" id="1913335at2759"/>
<dbReference type="Pfam" id="PF03004">
    <property type="entry name" value="Transposase_24"/>
    <property type="match status" value="1"/>
</dbReference>
<proteinExistence type="predicted"/>
<reference evidence="1 2" key="1">
    <citation type="journal article" date="2020" name="IScience">
        <title>Genome Sequencing of the Endangered Kingdonia uniflora (Circaeasteraceae, Ranunculales) Reveals Potential Mechanisms of Evolutionary Specialization.</title>
        <authorList>
            <person name="Sun Y."/>
            <person name="Deng T."/>
            <person name="Zhang A."/>
            <person name="Moore M.J."/>
            <person name="Landis J.B."/>
            <person name="Lin N."/>
            <person name="Zhang H."/>
            <person name="Zhang X."/>
            <person name="Huang J."/>
            <person name="Zhang X."/>
            <person name="Sun H."/>
            <person name="Wang H."/>
        </authorList>
    </citation>
    <scope>NUCLEOTIDE SEQUENCE [LARGE SCALE GENOMIC DNA]</scope>
    <source>
        <strain evidence="1">TB1705</strain>
        <tissue evidence="1">Leaf</tissue>
    </source>
</reference>
<sequence>MLTPHTTGRKGVFRVADEMMEVDPTITRSDFFLVGYTRSDGTFPTAFVEEKVIAVKGIITKNPQSKYLNVDHDLLTQVFGPVKKGCVNFMGPDVTKKFIQSTELLRAHITEDKEYYMDLENHFSQYKAENDVGLRI</sequence>
<gene>
    <name evidence="1" type="ORF">GIB67_028892</name>
</gene>
<evidence type="ECO:0000313" key="1">
    <source>
        <dbReference type="EMBL" id="KAF6145897.1"/>
    </source>
</evidence>
<accession>A0A7J7LTJ8</accession>
<organism evidence="1 2">
    <name type="scientific">Kingdonia uniflora</name>
    <dbReference type="NCBI Taxonomy" id="39325"/>
    <lineage>
        <taxon>Eukaryota</taxon>
        <taxon>Viridiplantae</taxon>
        <taxon>Streptophyta</taxon>
        <taxon>Embryophyta</taxon>
        <taxon>Tracheophyta</taxon>
        <taxon>Spermatophyta</taxon>
        <taxon>Magnoliopsida</taxon>
        <taxon>Ranunculales</taxon>
        <taxon>Circaeasteraceae</taxon>
        <taxon>Kingdonia</taxon>
    </lineage>
</organism>
<dbReference type="InterPro" id="IPR004252">
    <property type="entry name" value="Probable_transposase_24"/>
</dbReference>
<protein>
    <submittedName>
        <fullName evidence="1">Uncharacterized protein</fullName>
    </submittedName>
</protein>
<comment type="caution">
    <text evidence="1">The sequence shown here is derived from an EMBL/GenBank/DDBJ whole genome shotgun (WGS) entry which is preliminary data.</text>
</comment>